<reference evidence="3 4" key="1">
    <citation type="submission" date="2021-09" db="EMBL/GenBank/DDBJ databases">
        <title>Genomic insights and catalytic innovation underlie evolution of tropane alkaloids biosynthesis.</title>
        <authorList>
            <person name="Wang Y.-J."/>
            <person name="Tian T."/>
            <person name="Huang J.-P."/>
            <person name="Huang S.-X."/>
        </authorList>
    </citation>
    <scope>NUCLEOTIDE SEQUENCE [LARGE SCALE GENOMIC DNA]</scope>
    <source>
        <strain evidence="3">KIB-2018</strain>
        <tissue evidence="3">Leaf</tissue>
    </source>
</reference>
<name>A0AAV8SJ96_9ROSI</name>
<feature type="region of interest" description="Disordered" evidence="2">
    <location>
        <begin position="387"/>
        <end position="408"/>
    </location>
</feature>
<evidence type="ECO:0000313" key="4">
    <source>
        <dbReference type="Proteomes" id="UP001159364"/>
    </source>
</evidence>
<proteinExistence type="predicted"/>
<dbReference type="EMBL" id="JAIWQS010000010">
    <property type="protein sequence ID" value="KAJ8751980.1"/>
    <property type="molecule type" value="Genomic_DNA"/>
</dbReference>
<evidence type="ECO:0000256" key="2">
    <source>
        <dbReference type="SAM" id="MobiDB-lite"/>
    </source>
</evidence>
<dbReference type="PANTHER" id="PTHR33566:SF6">
    <property type="entry name" value="PROTEIN DEFECTIVE IN MERISTEM SILENCING 3"/>
    <property type="match status" value="1"/>
</dbReference>
<accession>A0AAV8SJ96</accession>
<protein>
    <recommendedName>
        <fullName evidence="5">Protein DEFECTIVE IN MERISTEM SILENCING 3</fullName>
    </recommendedName>
</protein>
<sequence length="420" mass="47026">METSIVPYDEAQNGALSQAQSVIYSSQKLQDDLQMLGMKIKQHEENIKALKIQKIKLEDSILDMQAIIGKYHSSAPPNTGNNNDSSNWSEETTKQILRFENSAAGILCELAVRHGKQAQIKDVVGIVATLASVEDDNLSRLLSEFLGLDTMLAIVCKTFEGVKALETYGKEGCINKGSGLHGLGASVGRALDGRFLVICLENLRPYCGEFVDDDPQKRLNLIKPKLPNGECPRGFVGFAVNMIKIEYTNLFYLTPEGYGLRETLFYNLFLRLQVYKTREDMVQAHPFTSDGAISLDGGMIKATGVLSLGNRINMDVRFPKAVIYSGLPNANIETEEKLKKMSWDKEKLLEDINSEQSLLNVTKSNFEGKKEEFLKFIAQSSPYAAEHQNQLSQSRFSPSFHKGITPERGGECYRYKRRRE</sequence>
<organism evidence="3 4">
    <name type="scientific">Erythroxylum novogranatense</name>
    <dbReference type="NCBI Taxonomy" id="1862640"/>
    <lineage>
        <taxon>Eukaryota</taxon>
        <taxon>Viridiplantae</taxon>
        <taxon>Streptophyta</taxon>
        <taxon>Embryophyta</taxon>
        <taxon>Tracheophyta</taxon>
        <taxon>Spermatophyta</taxon>
        <taxon>Magnoliopsida</taxon>
        <taxon>eudicotyledons</taxon>
        <taxon>Gunneridae</taxon>
        <taxon>Pentapetalae</taxon>
        <taxon>rosids</taxon>
        <taxon>fabids</taxon>
        <taxon>Malpighiales</taxon>
        <taxon>Erythroxylaceae</taxon>
        <taxon>Erythroxylum</taxon>
    </lineage>
</organism>
<evidence type="ECO:0000256" key="1">
    <source>
        <dbReference type="SAM" id="Coils"/>
    </source>
</evidence>
<evidence type="ECO:0008006" key="5">
    <source>
        <dbReference type="Google" id="ProtNLM"/>
    </source>
</evidence>
<evidence type="ECO:0000313" key="3">
    <source>
        <dbReference type="EMBL" id="KAJ8751980.1"/>
    </source>
</evidence>
<feature type="compositionally biased region" description="Polar residues" evidence="2">
    <location>
        <begin position="387"/>
        <end position="397"/>
    </location>
</feature>
<feature type="coiled-coil region" evidence="1">
    <location>
        <begin position="26"/>
        <end position="60"/>
    </location>
</feature>
<gene>
    <name evidence="3" type="ORF">K2173_000726</name>
</gene>
<keyword evidence="4" id="KW-1185">Reference proteome</keyword>
<dbReference type="PANTHER" id="PTHR33566">
    <property type="entry name" value="EN/SPM-LIKE TRANSPOSON-RELATED"/>
    <property type="match status" value="1"/>
</dbReference>
<keyword evidence="1" id="KW-0175">Coiled coil</keyword>
<dbReference type="Proteomes" id="UP001159364">
    <property type="component" value="Linkage Group LG10"/>
</dbReference>
<dbReference type="AlphaFoldDB" id="A0AAV8SJ96"/>
<comment type="caution">
    <text evidence="3">The sequence shown here is derived from an EMBL/GenBank/DDBJ whole genome shotgun (WGS) entry which is preliminary data.</text>
</comment>